<dbReference type="SUPFAM" id="SSF53098">
    <property type="entry name" value="Ribonuclease H-like"/>
    <property type="match status" value="1"/>
</dbReference>
<sequence>MDFINDKKRHTNLPDQFFLGGLGLSSGRLNNWRMRYGKQNNHNGAIPRGHWLEEWEREKIIQFYREHETDGYRRCTYMMIDQDIVYTSSSSVYRVLKKADCIRSWNTKSSKKGSGFDPPTKAHAHWHMDIANIKIEGVFYFLICVLDGYSRSIIYWDLRESMKDTDVGIVQQAAIEKYPDKQTRFITDNGKQFVGKEFKTFVSDNGLSHVTTSPYYPQSNGKLERFHKTIKEDCIRRKVPFNYDDAKRIISNYIEYYNRERLHSAIGYVTPDDMLNGRQKEIHLKRYQKLENRRKERAEKNQILQNSLFCEQSLTSTNMECSRNLRISAEGRSEATLCRKELEHEH</sequence>
<dbReference type="PANTHER" id="PTHR46889:SF4">
    <property type="entry name" value="TRANSPOSASE INSO FOR INSERTION SEQUENCE ELEMENT IS911B-RELATED"/>
    <property type="match status" value="1"/>
</dbReference>
<dbReference type="EMBL" id="ABCK01000002">
    <property type="protein sequence ID" value="EDM29165.1"/>
    <property type="molecule type" value="Genomic_DNA"/>
</dbReference>
<dbReference type="PROSITE" id="PS50994">
    <property type="entry name" value="INTEGRASE"/>
    <property type="match status" value="1"/>
</dbReference>
<gene>
    <name evidence="2" type="ORF">LNTAR_22284</name>
</gene>
<evidence type="ECO:0000259" key="1">
    <source>
        <dbReference type="PROSITE" id="PS50994"/>
    </source>
</evidence>
<protein>
    <recommendedName>
        <fullName evidence="1">Integrase catalytic domain-containing protein</fullName>
    </recommendedName>
</protein>
<dbReference type="PANTHER" id="PTHR46889">
    <property type="entry name" value="TRANSPOSASE INSF FOR INSERTION SEQUENCE IS3B-RELATED"/>
    <property type="match status" value="1"/>
</dbReference>
<organism evidence="2 3">
    <name type="scientific">Lentisphaera araneosa HTCC2155</name>
    <dbReference type="NCBI Taxonomy" id="313628"/>
    <lineage>
        <taxon>Bacteria</taxon>
        <taxon>Pseudomonadati</taxon>
        <taxon>Lentisphaerota</taxon>
        <taxon>Lentisphaeria</taxon>
        <taxon>Lentisphaerales</taxon>
        <taxon>Lentisphaeraceae</taxon>
        <taxon>Lentisphaera</taxon>
    </lineage>
</organism>
<dbReference type="InterPro" id="IPR001584">
    <property type="entry name" value="Integrase_cat-core"/>
</dbReference>
<dbReference type="GO" id="GO:0015074">
    <property type="term" value="P:DNA integration"/>
    <property type="evidence" value="ECO:0007669"/>
    <property type="project" value="InterPro"/>
</dbReference>
<dbReference type="RefSeq" id="WP_007276895.1">
    <property type="nucleotide sequence ID" value="NZ_ABCK01000002.1"/>
</dbReference>
<comment type="caution">
    <text evidence="2">The sequence shown here is derived from an EMBL/GenBank/DDBJ whole genome shotgun (WGS) entry which is preliminary data.</text>
</comment>
<dbReference type="GO" id="GO:0003676">
    <property type="term" value="F:nucleic acid binding"/>
    <property type="evidence" value="ECO:0007669"/>
    <property type="project" value="InterPro"/>
</dbReference>
<dbReference type="STRING" id="313628.LNTAR_22284"/>
<dbReference type="Gene3D" id="3.30.420.10">
    <property type="entry name" value="Ribonuclease H-like superfamily/Ribonuclease H"/>
    <property type="match status" value="1"/>
</dbReference>
<name>A6DG48_9BACT</name>
<dbReference type="InterPro" id="IPR012337">
    <property type="entry name" value="RNaseH-like_sf"/>
</dbReference>
<dbReference type="InterPro" id="IPR050900">
    <property type="entry name" value="Transposase_IS3/IS150/IS904"/>
</dbReference>
<keyword evidence="3" id="KW-1185">Reference proteome</keyword>
<evidence type="ECO:0000313" key="2">
    <source>
        <dbReference type="EMBL" id="EDM29165.1"/>
    </source>
</evidence>
<dbReference type="AlphaFoldDB" id="A6DG48"/>
<feature type="domain" description="Integrase catalytic" evidence="1">
    <location>
        <begin position="114"/>
        <end position="279"/>
    </location>
</feature>
<dbReference type="InterPro" id="IPR036397">
    <property type="entry name" value="RNaseH_sf"/>
</dbReference>
<accession>A6DG48</accession>
<dbReference type="Proteomes" id="UP000004947">
    <property type="component" value="Unassembled WGS sequence"/>
</dbReference>
<reference evidence="2 3" key="1">
    <citation type="journal article" date="2010" name="J. Bacteriol.">
        <title>Genome sequence of Lentisphaera araneosa HTCC2155T, the type species of the order Lentisphaerales in the phylum Lentisphaerae.</title>
        <authorList>
            <person name="Thrash J.C."/>
            <person name="Cho J.C."/>
            <person name="Vergin K.L."/>
            <person name="Morris R.M."/>
            <person name="Giovannoni S.J."/>
        </authorList>
    </citation>
    <scope>NUCLEOTIDE SEQUENCE [LARGE SCALE GENOMIC DNA]</scope>
    <source>
        <strain evidence="2 3">HTCC2155</strain>
    </source>
</reference>
<proteinExistence type="predicted"/>
<evidence type="ECO:0000313" key="3">
    <source>
        <dbReference type="Proteomes" id="UP000004947"/>
    </source>
</evidence>
<dbReference type="Pfam" id="PF13683">
    <property type="entry name" value="rve_3"/>
    <property type="match status" value="1"/>
</dbReference>
<dbReference type="eggNOG" id="COG2801">
    <property type="taxonomic scope" value="Bacteria"/>
</dbReference>